<proteinExistence type="inferred from homology"/>
<dbReference type="SUPFAM" id="SSF117892">
    <property type="entry name" value="Band 7/SPFH domain"/>
    <property type="match status" value="1"/>
</dbReference>
<dbReference type="Gramene" id="Solyc10g008140.3.1">
    <property type="protein sequence ID" value="Solyc10g008140.3.1"/>
    <property type="gene ID" value="Solyc10g008140.3"/>
</dbReference>
<comment type="subunit">
    <text evidence="3">Component of a prohibitin multimeric complex in mitochondrial membranes.</text>
</comment>
<dbReference type="InterPro" id="IPR001107">
    <property type="entry name" value="Band_7"/>
</dbReference>
<evidence type="ECO:0000256" key="4">
    <source>
        <dbReference type="SAM" id="MobiDB-lite"/>
    </source>
</evidence>
<organism evidence="6">
    <name type="scientific">Solanum lycopersicum</name>
    <name type="common">Tomato</name>
    <name type="synonym">Lycopersicon esculentum</name>
    <dbReference type="NCBI Taxonomy" id="4081"/>
    <lineage>
        <taxon>Eukaryota</taxon>
        <taxon>Viridiplantae</taxon>
        <taxon>Streptophyta</taxon>
        <taxon>Embryophyta</taxon>
        <taxon>Tracheophyta</taxon>
        <taxon>Spermatophyta</taxon>
        <taxon>Magnoliopsida</taxon>
        <taxon>eudicotyledons</taxon>
        <taxon>Gunneridae</taxon>
        <taxon>Pentapetalae</taxon>
        <taxon>asterids</taxon>
        <taxon>lamiids</taxon>
        <taxon>Solanales</taxon>
        <taxon>Solanaceae</taxon>
        <taxon>Solanoideae</taxon>
        <taxon>Solaneae</taxon>
        <taxon>Solanum</taxon>
        <taxon>Solanum subgen. Lycopersicon</taxon>
    </lineage>
</organism>
<comment type="similarity">
    <text evidence="2">Belongs to the prohibitin family.</text>
</comment>
<reference evidence="6" key="2">
    <citation type="submission" date="2019-01" db="UniProtKB">
        <authorList>
            <consortium name="EnsemblPlants"/>
        </authorList>
    </citation>
    <scope>IDENTIFICATION</scope>
    <source>
        <strain evidence="6">cv. Heinz 1706</strain>
    </source>
</reference>
<evidence type="ECO:0000313" key="7">
    <source>
        <dbReference type="Proteomes" id="UP000004994"/>
    </source>
</evidence>
<evidence type="ECO:0000259" key="5">
    <source>
        <dbReference type="SMART" id="SM00244"/>
    </source>
</evidence>
<dbReference type="PANTHER" id="PTHR23222:SF41">
    <property type="entry name" value="PROHIBITIN"/>
    <property type="match status" value="1"/>
</dbReference>
<evidence type="ECO:0000256" key="1">
    <source>
        <dbReference type="ARBA" id="ARBA00004140"/>
    </source>
</evidence>
<comment type="subcellular location">
    <subcellularLocation>
        <location evidence="1">Mitochondrion inner membrane</location>
        <topology evidence="1">Single-pass type II membrane protein</topology>
    </subcellularLocation>
</comment>
<dbReference type="PANTHER" id="PTHR23222">
    <property type="entry name" value="PROHIBITIN"/>
    <property type="match status" value="1"/>
</dbReference>
<reference evidence="6" key="1">
    <citation type="journal article" date="2012" name="Nature">
        <title>The tomato genome sequence provides insights into fleshy fruit evolution.</title>
        <authorList>
            <consortium name="Tomato Genome Consortium"/>
        </authorList>
    </citation>
    <scope>NUCLEOTIDE SEQUENCE [LARGE SCALE GENOMIC DNA]</scope>
    <source>
        <strain evidence="6">cv. Heinz 1706</strain>
    </source>
</reference>
<dbReference type="GO" id="GO:0005739">
    <property type="term" value="C:mitochondrion"/>
    <property type="evidence" value="ECO:0000318"/>
    <property type="project" value="GO_Central"/>
</dbReference>
<dbReference type="Pfam" id="PF01145">
    <property type="entry name" value="Band_7"/>
    <property type="match status" value="2"/>
</dbReference>
<evidence type="ECO:0000313" key="6">
    <source>
        <dbReference type="EnsemblPlants" id="Solyc10g008140.3.1"/>
    </source>
</evidence>
<keyword evidence="7" id="KW-1185">Reference proteome</keyword>
<dbReference type="CDD" id="cd12263">
    <property type="entry name" value="RRM_ABT1_like"/>
    <property type="match status" value="1"/>
</dbReference>
<dbReference type="SMART" id="SM00244">
    <property type="entry name" value="PHB"/>
    <property type="match status" value="1"/>
</dbReference>
<dbReference type="CDD" id="cd03401">
    <property type="entry name" value="SPFH_prohibitin"/>
    <property type="match status" value="1"/>
</dbReference>
<dbReference type="PRINTS" id="PR00679">
    <property type="entry name" value="PROHIBITIN"/>
</dbReference>
<dbReference type="FunCoup" id="A0A3Q7IB34">
    <property type="interactions" value="3197"/>
</dbReference>
<accession>A0A3Q7IB34</accession>
<protein>
    <recommendedName>
        <fullName evidence="5">Band 7 domain-containing protein</fullName>
    </recommendedName>
</protein>
<sequence>MGEKDLEIEETSPPCREDETKTQVGKVKKKKKVKAEKRGVCHVSRVPPRMDHVKLRQVLSQFGEIQRIYLVPEAAAAQMNRKRAGGFRGQAFSEGDLESLSTSLSNFCLTGGRKRSSFYYDIWNVKYLSKIKWDDVTDEIAQRHAVREQKLALELSAAKRERDFYLTQVDKSRALSSIEERMKKKQKVQQESGVISDFPSDQFAPKVIRQFPQKKPVADQAGKLKPSLSKDVLAGVSSISPIPCFGERGAGKMNLNNVKVPKMPGGGATSALIKLGVIAGLGVYGVANSLYNVEGGHRAIVFNRIGGVKNKVYPEGTHFMIPWFERPVIYDVRARPHLVESTSGSRDLQMVKIGLRVLTRPVSDQLPTVYRTLGENYNERVLPSIIHETLKAVVAQYNASQLITQREVRARGLVCLVDVLGGSNLCYRWYFLLPVPLNCDYRPIGSESLFDAYVFFVEVGKEMNYGSCICDTGTCLNNVSREIRKILTDRAANFNIALDDVSITSLTFGKEFTAAIEAKQVAAQEAERAKFVVEKAEQDKRSAVIRAQGEAKSAQLIGQAIANNPAFITLRKIEAAREIAQTISHAANKVYLSADDLLLNLQDFNLDTTRK</sequence>
<evidence type="ECO:0000256" key="2">
    <source>
        <dbReference type="ARBA" id="ARBA00009658"/>
    </source>
</evidence>
<feature type="compositionally biased region" description="Acidic residues" evidence="4">
    <location>
        <begin position="1"/>
        <end position="10"/>
    </location>
</feature>
<dbReference type="PaxDb" id="4081-Solyc10g008130.2.1"/>
<feature type="domain" description="Band 7" evidence="5">
    <location>
        <begin position="289"/>
        <end position="520"/>
    </location>
</feature>
<dbReference type="GO" id="GO:0007005">
    <property type="term" value="P:mitochondrion organization"/>
    <property type="evidence" value="ECO:0000318"/>
    <property type="project" value="GO_Central"/>
</dbReference>
<feature type="region of interest" description="Disordered" evidence="4">
    <location>
        <begin position="1"/>
        <end position="29"/>
    </location>
</feature>
<dbReference type="STRING" id="4081.A0A3Q7IB34"/>
<dbReference type="GO" id="GO:0005743">
    <property type="term" value="C:mitochondrial inner membrane"/>
    <property type="evidence" value="ECO:0007669"/>
    <property type="project" value="UniProtKB-SubCell"/>
</dbReference>
<dbReference type="AlphaFoldDB" id="A0A3Q7IB34"/>
<dbReference type="EnsemblPlants" id="Solyc10g008140.3.1">
    <property type="protein sequence ID" value="Solyc10g008140.3.1"/>
    <property type="gene ID" value="Solyc10g008140.3"/>
</dbReference>
<evidence type="ECO:0000256" key="3">
    <source>
        <dbReference type="ARBA" id="ARBA00011786"/>
    </source>
</evidence>
<dbReference type="InterPro" id="IPR036013">
    <property type="entry name" value="Band_7/SPFH_dom_sf"/>
</dbReference>
<dbReference type="InterPro" id="IPR034353">
    <property type="entry name" value="ABT1/ESF2_RRM"/>
</dbReference>
<name>A0A3Q7IB34_SOLLC</name>
<dbReference type="InParanoid" id="A0A3Q7IB34"/>
<dbReference type="InterPro" id="IPR000163">
    <property type="entry name" value="Prohibitin"/>
</dbReference>
<dbReference type="Proteomes" id="UP000004994">
    <property type="component" value="Chromosome 10"/>
</dbReference>